<dbReference type="PANTHER" id="PTHR42685">
    <property type="entry name" value="GERANYLGERANYL DIPHOSPHATE REDUCTASE"/>
    <property type="match status" value="1"/>
</dbReference>
<dbReference type="PANTHER" id="PTHR42685:SF22">
    <property type="entry name" value="CONDITIONED MEDIUM FACTOR RECEPTOR 1"/>
    <property type="match status" value="1"/>
</dbReference>
<dbReference type="InterPro" id="IPR050407">
    <property type="entry name" value="Geranylgeranyl_reductase"/>
</dbReference>
<dbReference type="OrthoDB" id="9806565at2"/>
<sequence>MKLETTVCVLGAGPAGSCAALQLAKLGIDCIVVDKASFPRDKVCGDALSSKVLTQLKKIDENIAKRLQSSIFKKDSWGVTFIAPNNISLEIPYAPNYLEKKGDPGSFVCKRIDFDHFLFREMKMNPGIHVYESIDIVKQVRTENGYLLSNASGNFQVQAKMIIVANGAQSPFTKEIAGFKVEHKHYIAGIRAYYSGIKEIHDDNFIELHFLENVLPGYLWIFHLPNGEANVGIGMLSKSVARKKINLKKSLLDAVQNTPELKDRFAKANLLGKIQGYGLPLGSKKRKLHGDHYVLTGDAGFLIDPFSGEGIGNAIYSARIAAITVAEAISRDDYSDNFLERYDREVYRVLWPELQLSHKLQKLARSSWLFNFLLRLGSKNKQVKALMISMFHEVNIRKKLASPMFYVKLLFNKS</sequence>
<dbReference type="EMBL" id="CP023777">
    <property type="protein sequence ID" value="ATL48326.1"/>
    <property type="molecule type" value="Genomic_DNA"/>
</dbReference>
<evidence type="ECO:0000259" key="1">
    <source>
        <dbReference type="Pfam" id="PF01494"/>
    </source>
</evidence>
<dbReference type="InterPro" id="IPR036188">
    <property type="entry name" value="FAD/NAD-bd_sf"/>
</dbReference>
<dbReference type="GO" id="GO:0016628">
    <property type="term" value="F:oxidoreductase activity, acting on the CH-CH group of donors, NAD or NADP as acceptor"/>
    <property type="evidence" value="ECO:0007669"/>
    <property type="project" value="InterPro"/>
</dbReference>
<protein>
    <submittedName>
        <fullName evidence="2">Geranylgeranyl reductase</fullName>
    </submittedName>
</protein>
<organism evidence="2 3">
    <name type="scientific">Chitinophaga caeni</name>
    <dbReference type="NCBI Taxonomy" id="2029983"/>
    <lineage>
        <taxon>Bacteria</taxon>
        <taxon>Pseudomonadati</taxon>
        <taxon>Bacteroidota</taxon>
        <taxon>Chitinophagia</taxon>
        <taxon>Chitinophagales</taxon>
        <taxon>Chitinophagaceae</taxon>
        <taxon>Chitinophaga</taxon>
    </lineage>
</organism>
<dbReference type="GO" id="GO:0071949">
    <property type="term" value="F:FAD binding"/>
    <property type="evidence" value="ECO:0007669"/>
    <property type="project" value="InterPro"/>
</dbReference>
<dbReference type="KEGG" id="cbae:COR50_14775"/>
<feature type="domain" description="FAD-binding" evidence="1">
    <location>
        <begin position="4"/>
        <end position="351"/>
    </location>
</feature>
<dbReference type="Gene3D" id="3.50.50.60">
    <property type="entry name" value="FAD/NAD(P)-binding domain"/>
    <property type="match status" value="1"/>
</dbReference>
<dbReference type="RefSeq" id="WP_098194700.1">
    <property type="nucleotide sequence ID" value="NZ_CP023777.1"/>
</dbReference>
<dbReference type="InterPro" id="IPR002938">
    <property type="entry name" value="FAD-bd"/>
</dbReference>
<keyword evidence="3" id="KW-1185">Reference proteome</keyword>
<proteinExistence type="predicted"/>
<dbReference type="Pfam" id="PF01494">
    <property type="entry name" value="FAD_binding_3"/>
    <property type="match status" value="1"/>
</dbReference>
<dbReference type="InterPro" id="IPR011777">
    <property type="entry name" value="Geranylgeranyl_Rdtase_fam"/>
</dbReference>
<dbReference type="Proteomes" id="UP000220133">
    <property type="component" value="Chromosome"/>
</dbReference>
<dbReference type="NCBIfam" id="TIGR02032">
    <property type="entry name" value="GG-red-SF"/>
    <property type="match status" value="1"/>
</dbReference>
<dbReference type="PRINTS" id="PR00420">
    <property type="entry name" value="RNGMNOXGNASE"/>
</dbReference>
<dbReference type="SUPFAM" id="SSF51905">
    <property type="entry name" value="FAD/NAD(P)-binding domain"/>
    <property type="match status" value="1"/>
</dbReference>
<dbReference type="AlphaFoldDB" id="A0A291QWI3"/>
<gene>
    <name evidence="2" type="ORF">COR50_14775</name>
</gene>
<evidence type="ECO:0000313" key="3">
    <source>
        <dbReference type="Proteomes" id="UP000220133"/>
    </source>
</evidence>
<accession>A0A291QWI3</accession>
<name>A0A291QWI3_9BACT</name>
<reference evidence="2 3" key="1">
    <citation type="submission" date="2017-10" db="EMBL/GenBank/DDBJ databases">
        <title>Paenichitinophaga pekingensis gen. nov., sp. nov., isolated from activated sludge.</title>
        <authorList>
            <person name="Jin D."/>
            <person name="Kong X."/>
            <person name="Deng Y."/>
            <person name="Bai Z."/>
        </authorList>
    </citation>
    <scope>NUCLEOTIDE SEQUENCE [LARGE SCALE GENOMIC DNA]</scope>
    <source>
        <strain evidence="2 3">13</strain>
    </source>
</reference>
<evidence type="ECO:0000313" key="2">
    <source>
        <dbReference type="EMBL" id="ATL48326.1"/>
    </source>
</evidence>